<organism evidence="6 7">
    <name type="scientific">Apiospora aurea</name>
    <dbReference type="NCBI Taxonomy" id="335848"/>
    <lineage>
        <taxon>Eukaryota</taxon>
        <taxon>Fungi</taxon>
        <taxon>Dikarya</taxon>
        <taxon>Ascomycota</taxon>
        <taxon>Pezizomycotina</taxon>
        <taxon>Sordariomycetes</taxon>
        <taxon>Xylariomycetidae</taxon>
        <taxon>Amphisphaeriales</taxon>
        <taxon>Apiosporaceae</taxon>
        <taxon>Apiospora</taxon>
    </lineage>
</organism>
<dbReference type="Gene3D" id="3.30.43.10">
    <property type="entry name" value="Uridine Diphospho-n-acetylenolpyruvylglucosamine Reductase, domain 2"/>
    <property type="match status" value="1"/>
</dbReference>
<gene>
    <name evidence="6" type="ORF">PG986_008543</name>
</gene>
<evidence type="ECO:0000259" key="5">
    <source>
        <dbReference type="PROSITE" id="PS51387"/>
    </source>
</evidence>
<dbReference type="Proteomes" id="UP001391051">
    <property type="component" value="Unassembled WGS sequence"/>
</dbReference>
<evidence type="ECO:0000256" key="3">
    <source>
        <dbReference type="ARBA" id="ARBA00022827"/>
    </source>
</evidence>
<reference evidence="6 7" key="1">
    <citation type="submission" date="2023-01" db="EMBL/GenBank/DDBJ databases">
        <title>Analysis of 21 Apiospora genomes using comparative genomics revels a genus with tremendous synthesis potential of carbohydrate active enzymes and secondary metabolites.</title>
        <authorList>
            <person name="Sorensen T."/>
        </authorList>
    </citation>
    <scope>NUCLEOTIDE SEQUENCE [LARGE SCALE GENOMIC DNA]</scope>
    <source>
        <strain evidence="6 7">CBS 24483</strain>
    </source>
</reference>
<sequence>MVVLAPEAAATAPVGLRGCKALVAAGLGDSTLFPSTAGNGYRASLDSYYSLDVREIKPACVLRPRTAQHVSRAIKVLSKLPAGNVAMRGGGHSIWPNNNVADGVTIDLSLLNQAEVHLPNRKDTGAIASVGAGSRWTSALLEVEKYGLSVTAGRVGTVGVAGLTLGGGLSFHSGRHGFTCDDVTNYEVVLASGQIVNANSKHNPALFKALKGGGGNFGIVTRFDFAAFPAGPLYGGMVTAAWDHRDTIVDSFIRLVDINEQNPADSQIVLYMYDVATRSSTVSSTVINTDGVTNSTSFEPMAEVPCLSDGRATQTYSELAAAMSDNGGDRYVWFSLCFQNNKRVVDKATELYQQLLDETQGAMGDVDRIIFVFQQLPKHYAQKNAGGNAEALFQSKIAALTKELEAFAEAIGAATRWRYVNYVNPKQDPLKSYGAENIAFMKRVAAKYDPQGFFQTRVPGGFKISHVK</sequence>
<keyword evidence="4" id="KW-0560">Oxidoreductase</keyword>
<dbReference type="PROSITE" id="PS51387">
    <property type="entry name" value="FAD_PCMH"/>
    <property type="match status" value="1"/>
</dbReference>
<evidence type="ECO:0000256" key="4">
    <source>
        <dbReference type="ARBA" id="ARBA00023002"/>
    </source>
</evidence>
<dbReference type="InterPro" id="IPR016167">
    <property type="entry name" value="FAD-bd_PCMH_sub1"/>
</dbReference>
<dbReference type="Pfam" id="PF01565">
    <property type="entry name" value="FAD_binding_4"/>
    <property type="match status" value="1"/>
</dbReference>
<evidence type="ECO:0000256" key="1">
    <source>
        <dbReference type="ARBA" id="ARBA00005466"/>
    </source>
</evidence>
<accession>A0ABR1QH58</accession>
<keyword evidence="7" id="KW-1185">Reference proteome</keyword>
<dbReference type="InterPro" id="IPR016166">
    <property type="entry name" value="FAD-bd_PCMH"/>
</dbReference>
<evidence type="ECO:0000313" key="7">
    <source>
        <dbReference type="Proteomes" id="UP001391051"/>
    </source>
</evidence>
<evidence type="ECO:0000313" key="6">
    <source>
        <dbReference type="EMBL" id="KAK7952815.1"/>
    </source>
</evidence>
<dbReference type="InterPro" id="IPR006094">
    <property type="entry name" value="Oxid_FAD_bind_N"/>
</dbReference>
<feature type="domain" description="FAD-binding PCMH-type" evidence="5">
    <location>
        <begin position="54"/>
        <end position="230"/>
    </location>
</feature>
<dbReference type="EMBL" id="JAQQWE010000005">
    <property type="protein sequence ID" value="KAK7952815.1"/>
    <property type="molecule type" value="Genomic_DNA"/>
</dbReference>
<dbReference type="GeneID" id="92077827"/>
<dbReference type="InterPro" id="IPR036318">
    <property type="entry name" value="FAD-bd_PCMH-like_sf"/>
</dbReference>
<dbReference type="InterPro" id="IPR016169">
    <property type="entry name" value="FAD-bd_PCMH_sub2"/>
</dbReference>
<dbReference type="RefSeq" id="XP_066700877.1">
    <property type="nucleotide sequence ID" value="XM_066844765.1"/>
</dbReference>
<name>A0ABR1QH58_9PEZI</name>
<protein>
    <submittedName>
        <fullName evidence="6">FAD binding domain-containing protein</fullName>
    </submittedName>
</protein>
<dbReference type="Gene3D" id="3.30.465.10">
    <property type="match status" value="1"/>
</dbReference>
<proteinExistence type="inferred from homology"/>
<dbReference type="PANTHER" id="PTHR42973">
    <property type="entry name" value="BINDING OXIDOREDUCTASE, PUTATIVE (AFU_ORTHOLOGUE AFUA_1G17690)-RELATED"/>
    <property type="match status" value="1"/>
</dbReference>
<keyword evidence="2" id="KW-0285">Flavoprotein</keyword>
<dbReference type="Gene3D" id="3.40.462.20">
    <property type="match status" value="1"/>
</dbReference>
<comment type="caution">
    <text evidence="6">The sequence shown here is derived from an EMBL/GenBank/DDBJ whole genome shotgun (WGS) entry which is preliminary data.</text>
</comment>
<keyword evidence="3" id="KW-0274">FAD</keyword>
<dbReference type="InterPro" id="IPR050416">
    <property type="entry name" value="FAD-linked_Oxidoreductase"/>
</dbReference>
<comment type="similarity">
    <text evidence="1">Belongs to the oxygen-dependent FAD-linked oxidoreductase family.</text>
</comment>
<dbReference type="PANTHER" id="PTHR42973:SF53">
    <property type="entry name" value="FAD-BINDING PCMH-TYPE DOMAIN-CONTAINING PROTEIN-RELATED"/>
    <property type="match status" value="1"/>
</dbReference>
<dbReference type="SUPFAM" id="SSF56176">
    <property type="entry name" value="FAD-binding/transporter-associated domain-like"/>
    <property type="match status" value="1"/>
</dbReference>
<evidence type="ECO:0000256" key="2">
    <source>
        <dbReference type="ARBA" id="ARBA00022630"/>
    </source>
</evidence>